<gene>
    <name evidence="1" type="ORF">L3Q82_000031</name>
</gene>
<evidence type="ECO:0000313" key="1">
    <source>
        <dbReference type="EMBL" id="KAI3376984.1"/>
    </source>
</evidence>
<accession>A0ACB8XA95</accession>
<sequence>MDRLVRRWASSVLGCPLDSVEVVGNGRMMAKLSSLLNNTSHPLQDTLTALGSSFSERLLHPRCVKERGRMKVLKFLLKQARITGRQKNLRLFDFLQLRAEERQRSSPPWWTEGFTGEARGLSVLQGGERGTNDLLSFSHDELEGLPAGRGAGAVPHGDAAGQDTLDGASVEGAHDGGRGSSFPQFVEEVEALLAFLASDVVLMVLWRGPL</sequence>
<comment type="caution">
    <text evidence="1">The sequence shown here is derived from an EMBL/GenBank/DDBJ whole genome shotgun (WGS) entry which is preliminary data.</text>
</comment>
<evidence type="ECO:0000313" key="2">
    <source>
        <dbReference type="Proteomes" id="UP000831701"/>
    </source>
</evidence>
<name>A0ACB8XA95_9TELE</name>
<organism evidence="1 2">
    <name type="scientific">Scortum barcoo</name>
    <name type="common">barcoo grunter</name>
    <dbReference type="NCBI Taxonomy" id="214431"/>
    <lineage>
        <taxon>Eukaryota</taxon>
        <taxon>Metazoa</taxon>
        <taxon>Chordata</taxon>
        <taxon>Craniata</taxon>
        <taxon>Vertebrata</taxon>
        <taxon>Euteleostomi</taxon>
        <taxon>Actinopterygii</taxon>
        <taxon>Neopterygii</taxon>
        <taxon>Teleostei</taxon>
        <taxon>Neoteleostei</taxon>
        <taxon>Acanthomorphata</taxon>
        <taxon>Eupercaria</taxon>
        <taxon>Centrarchiformes</taxon>
        <taxon>Terapontoidei</taxon>
        <taxon>Terapontidae</taxon>
        <taxon>Scortum</taxon>
    </lineage>
</organism>
<keyword evidence="2" id="KW-1185">Reference proteome</keyword>
<dbReference type="EMBL" id="CM041531">
    <property type="protein sequence ID" value="KAI3376984.1"/>
    <property type="molecule type" value="Genomic_DNA"/>
</dbReference>
<dbReference type="Proteomes" id="UP000831701">
    <property type="component" value="Chromosome 1"/>
</dbReference>
<proteinExistence type="predicted"/>
<reference evidence="1" key="1">
    <citation type="submission" date="2022-04" db="EMBL/GenBank/DDBJ databases">
        <title>Jade perch genome.</title>
        <authorList>
            <person name="Chao B."/>
        </authorList>
    </citation>
    <scope>NUCLEOTIDE SEQUENCE</scope>
    <source>
        <strain evidence="1">CB-2022</strain>
    </source>
</reference>
<protein>
    <submittedName>
        <fullName evidence="1">Uncharacterized protein</fullName>
    </submittedName>
</protein>